<keyword evidence="2" id="KW-1185">Reference proteome</keyword>
<dbReference type="EMBL" id="MDHN01000043">
    <property type="protein sequence ID" value="OFC68793.1"/>
    <property type="molecule type" value="Genomic_DNA"/>
</dbReference>
<dbReference type="Proteomes" id="UP000175691">
    <property type="component" value="Unassembled WGS sequence"/>
</dbReference>
<gene>
    <name evidence="1" type="ORF">BFC18_00730</name>
</gene>
<dbReference type="OrthoDB" id="6228596at2"/>
<name>A0A1E7Z5G6_9ALTE</name>
<dbReference type="AlphaFoldDB" id="A0A1E7Z5G6"/>
<evidence type="ECO:0000313" key="2">
    <source>
        <dbReference type="Proteomes" id="UP000175691"/>
    </source>
</evidence>
<dbReference type="STRING" id="1656094.BFC18_00730"/>
<sequence>MEYIKDNRGVAIGMLQHDYQGVQRIYALNPTRLLGWYDPASDKTICASSGSWIGHGNQVMLLLGDAL</sequence>
<evidence type="ECO:0000313" key="1">
    <source>
        <dbReference type="EMBL" id="OFC68793.1"/>
    </source>
</evidence>
<accession>A0A1E7Z5G6</accession>
<dbReference type="RefSeq" id="WP_070127645.1">
    <property type="nucleotide sequence ID" value="NZ_MDHN01000043.1"/>
</dbReference>
<proteinExistence type="predicted"/>
<organism evidence="1 2">
    <name type="scientific">Alteromonas confluentis</name>
    <dbReference type="NCBI Taxonomy" id="1656094"/>
    <lineage>
        <taxon>Bacteria</taxon>
        <taxon>Pseudomonadati</taxon>
        <taxon>Pseudomonadota</taxon>
        <taxon>Gammaproteobacteria</taxon>
        <taxon>Alteromonadales</taxon>
        <taxon>Alteromonadaceae</taxon>
        <taxon>Alteromonas/Salinimonas group</taxon>
        <taxon>Alteromonas</taxon>
    </lineage>
</organism>
<protein>
    <submittedName>
        <fullName evidence="1">Uncharacterized protein</fullName>
    </submittedName>
</protein>
<comment type="caution">
    <text evidence="1">The sequence shown here is derived from an EMBL/GenBank/DDBJ whole genome shotgun (WGS) entry which is preliminary data.</text>
</comment>
<reference evidence="1 2" key="1">
    <citation type="submission" date="2016-08" db="EMBL/GenBank/DDBJ databases">
        <authorList>
            <person name="Seilhamer J.J."/>
        </authorList>
    </citation>
    <scope>NUCLEOTIDE SEQUENCE [LARGE SCALE GENOMIC DNA]</scope>
    <source>
        <strain evidence="1 2">KCTC 42603</strain>
    </source>
</reference>